<evidence type="ECO:0000256" key="2">
    <source>
        <dbReference type="SAM" id="MobiDB-lite"/>
    </source>
</evidence>
<dbReference type="GO" id="GO:0051959">
    <property type="term" value="F:dynein light intermediate chain binding"/>
    <property type="evidence" value="ECO:0007669"/>
    <property type="project" value="InterPro"/>
</dbReference>
<evidence type="ECO:0000259" key="3">
    <source>
        <dbReference type="Pfam" id="PF12774"/>
    </source>
</evidence>
<keyword evidence="5" id="KW-1185">Reference proteome</keyword>
<dbReference type="Gene3D" id="1.10.472.130">
    <property type="match status" value="1"/>
</dbReference>
<dbReference type="OrthoDB" id="447173at2759"/>
<proteinExistence type="inferred from homology"/>
<dbReference type="GO" id="GO:0007018">
    <property type="term" value="P:microtubule-based movement"/>
    <property type="evidence" value="ECO:0007669"/>
    <property type="project" value="InterPro"/>
</dbReference>
<dbReference type="GO" id="GO:0005858">
    <property type="term" value="C:axonemal dynein complex"/>
    <property type="evidence" value="ECO:0007669"/>
    <property type="project" value="TreeGrafter"/>
</dbReference>
<dbReference type="Pfam" id="PF12774">
    <property type="entry name" value="AAA_6"/>
    <property type="match status" value="1"/>
</dbReference>
<dbReference type="Proteomes" id="UP000037035">
    <property type="component" value="Unassembled WGS sequence"/>
</dbReference>
<dbReference type="Gene3D" id="1.10.8.710">
    <property type="match status" value="1"/>
</dbReference>
<dbReference type="STRING" id="27349.A0A0L6V2G2"/>
<dbReference type="InterPro" id="IPR043157">
    <property type="entry name" value="Dynein_AAA1S"/>
</dbReference>
<reference evidence="4 5" key="1">
    <citation type="submission" date="2015-08" db="EMBL/GenBank/DDBJ databases">
        <title>Next Generation Sequencing and Analysis of the Genome of Puccinia sorghi L Schw, the Causal Agent of Maize Common Rust.</title>
        <authorList>
            <person name="Rochi L."/>
            <person name="Burguener G."/>
            <person name="Darino M."/>
            <person name="Turjanski A."/>
            <person name="Kreff E."/>
            <person name="Dieguez M.J."/>
            <person name="Sacco F."/>
        </authorList>
    </citation>
    <scope>NUCLEOTIDE SEQUENCE [LARGE SCALE GENOMIC DNA]</scope>
    <source>
        <strain evidence="4 5">RO10H11247</strain>
    </source>
</reference>
<dbReference type="EMBL" id="LAVV01007814">
    <property type="protein sequence ID" value="KNZ54697.1"/>
    <property type="molecule type" value="Genomic_DNA"/>
</dbReference>
<dbReference type="InterPro" id="IPR026983">
    <property type="entry name" value="DHC"/>
</dbReference>
<feature type="compositionally biased region" description="Basic and acidic residues" evidence="2">
    <location>
        <begin position="23"/>
        <end position="34"/>
    </location>
</feature>
<evidence type="ECO:0000313" key="5">
    <source>
        <dbReference type="Proteomes" id="UP000037035"/>
    </source>
</evidence>
<accession>A0A0L6V2G2</accession>
<dbReference type="GO" id="GO:0005524">
    <property type="term" value="F:ATP binding"/>
    <property type="evidence" value="ECO:0007669"/>
    <property type="project" value="InterPro"/>
</dbReference>
<organism evidence="4 5">
    <name type="scientific">Puccinia sorghi</name>
    <dbReference type="NCBI Taxonomy" id="27349"/>
    <lineage>
        <taxon>Eukaryota</taxon>
        <taxon>Fungi</taxon>
        <taxon>Dikarya</taxon>
        <taxon>Basidiomycota</taxon>
        <taxon>Pucciniomycotina</taxon>
        <taxon>Pucciniomycetes</taxon>
        <taxon>Pucciniales</taxon>
        <taxon>Pucciniaceae</taxon>
        <taxon>Puccinia</taxon>
    </lineage>
</organism>
<feature type="compositionally biased region" description="Gly residues" evidence="2">
    <location>
        <begin position="45"/>
        <end position="57"/>
    </location>
</feature>
<dbReference type="InterPro" id="IPR027417">
    <property type="entry name" value="P-loop_NTPase"/>
</dbReference>
<gene>
    <name evidence="4" type="ORF">VP01_2881g6</name>
</gene>
<comment type="similarity">
    <text evidence="1">Belongs to the dynein heavy chain family.</text>
</comment>
<dbReference type="InterPro" id="IPR035699">
    <property type="entry name" value="AAA_6"/>
</dbReference>
<dbReference type="PANTHER" id="PTHR46532">
    <property type="entry name" value="MALE FERTILITY FACTOR KL5"/>
    <property type="match status" value="1"/>
</dbReference>
<evidence type="ECO:0000313" key="4">
    <source>
        <dbReference type="EMBL" id="KNZ54697.1"/>
    </source>
</evidence>
<feature type="region of interest" description="Disordered" evidence="2">
    <location>
        <begin position="23"/>
        <end position="57"/>
    </location>
</feature>
<comment type="caution">
    <text evidence="4">The sequence shown here is derived from an EMBL/GenBank/DDBJ whole genome shotgun (WGS) entry which is preliminary data.</text>
</comment>
<dbReference type="GO" id="GO:0045505">
    <property type="term" value="F:dynein intermediate chain binding"/>
    <property type="evidence" value="ECO:0007669"/>
    <property type="project" value="InterPro"/>
</dbReference>
<dbReference type="VEuPathDB" id="FungiDB:VP01_2881g6"/>
<name>A0A0L6V2G2_9BASI</name>
<dbReference type="Gene3D" id="3.40.50.300">
    <property type="entry name" value="P-loop containing nucleotide triphosphate hydrolases"/>
    <property type="match status" value="1"/>
</dbReference>
<dbReference type="PANTHER" id="PTHR46532:SF4">
    <property type="entry name" value="AAA+ ATPASE DOMAIN-CONTAINING PROTEIN"/>
    <property type="match status" value="1"/>
</dbReference>
<sequence length="310" mass="33454">MILHPGCSQKACPLGLLRDSYHSDVHHPPSERGSYRKAGPLGMLRGSGGGDTEMLGSGGPMGMASGLLGGGGSKEGGGGGFPKQEILIQSVTETIVPKLVADDVPLPSSLLADVFPGIKYSPSDLDELKAHICAVAAESHLVVGDVWFQKVLQLYQIQNIQQVLMMFRPSATGKTQAWRVLLAALQRLEGREGVSYVIDPKAISKDSLYDDIMDASIRTKDNSGEVPDSLITQQSIIEVLSAYFQPEGLITGALQFATGVNHIMEFTVSRALSTLFSLINKTIRNVLDYNTRHNNVLWGLGAMEKLRPIR</sequence>
<feature type="domain" description="Dynein heavy chain hydrolytic ATP-binding dynein motor region" evidence="3">
    <location>
        <begin position="84"/>
        <end position="175"/>
    </location>
</feature>
<protein>
    <recommendedName>
        <fullName evidence="3">Dynein heavy chain hydrolytic ATP-binding dynein motor region domain-containing protein</fullName>
    </recommendedName>
</protein>
<evidence type="ECO:0000256" key="1">
    <source>
        <dbReference type="ARBA" id="ARBA00008887"/>
    </source>
</evidence>
<dbReference type="AlphaFoldDB" id="A0A0L6V2G2"/>